<evidence type="ECO:0000256" key="1">
    <source>
        <dbReference type="SAM" id="MobiDB-lite"/>
    </source>
</evidence>
<gene>
    <name evidence="2" type="ORF">QBC32DRAFT_42699</name>
</gene>
<reference evidence="2" key="1">
    <citation type="journal article" date="2023" name="Mol. Phylogenet. Evol.">
        <title>Genome-scale phylogeny and comparative genomics of the fungal order Sordariales.</title>
        <authorList>
            <person name="Hensen N."/>
            <person name="Bonometti L."/>
            <person name="Westerberg I."/>
            <person name="Brannstrom I.O."/>
            <person name="Guillou S."/>
            <person name="Cros-Aarteil S."/>
            <person name="Calhoun S."/>
            <person name="Haridas S."/>
            <person name="Kuo A."/>
            <person name="Mondo S."/>
            <person name="Pangilinan J."/>
            <person name="Riley R."/>
            <person name="LaButti K."/>
            <person name="Andreopoulos B."/>
            <person name="Lipzen A."/>
            <person name="Chen C."/>
            <person name="Yan M."/>
            <person name="Daum C."/>
            <person name="Ng V."/>
            <person name="Clum A."/>
            <person name="Steindorff A."/>
            <person name="Ohm R.A."/>
            <person name="Martin F."/>
            <person name="Silar P."/>
            <person name="Natvig D.O."/>
            <person name="Lalanne C."/>
            <person name="Gautier V."/>
            <person name="Ament-Velasquez S.L."/>
            <person name="Kruys A."/>
            <person name="Hutchinson M.I."/>
            <person name="Powell A.J."/>
            <person name="Barry K."/>
            <person name="Miller A.N."/>
            <person name="Grigoriev I.V."/>
            <person name="Debuchy R."/>
            <person name="Gladieux P."/>
            <person name="Hiltunen Thoren M."/>
            <person name="Johannesson H."/>
        </authorList>
    </citation>
    <scope>NUCLEOTIDE SEQUENCE</scope>
    <source>
        <strain evidence="2">CBS 626.80</strain>
    </source>
</reference>
<organism evidence="2 3">
    <name type="scientific">Pseudoneurospora amorphoporcata</name>
    <dbReference type="NCBI Taxonomy" id="241081"/>
    <lineage>
        <taxon>Eukaryota</taxon>
        <taxon>Fungi</taxon>
        <taxon>Dikarya</taxon>
        <taxon>Ascomycota</taxon>
        <taxon>Pezizomycotina</taxon>
        <taxon>Sordariomycetes</taxon>
        <taxon>Sordariomycetidae</taxon>
        <taxon>Sordariales</taxon>
        <taxon>Sordariaceae</taxon>
        <taxon>Pseudoneurospora</taxon>
    </lineage>
</organism>
<accession>A0AAN6NNV7</accession>
<dbReference type="AlphaFoldDB" id="A0AAN6NNV7"/>
<keyword evidence="3" id="KW-1185">Reference proteome</keyword>
<dbReference type="EMBL" id="MU859229">
    <property type="protein sequence ID" value="KAK3949095.1"/>
    <property type="molecule type" value="Genomic_DNA"/>
</dbReference>
<dbReference type="Proteomes" id="UP001303222">
    <property type="component" value="Unassembled WGS sequence"/>
</dbReference>
<reference evidence="2" key="2">
    <citation type="submission" date="2023-06" db="EMBL/GenBank/DDBJ databases">
        <authorList>
            <consortium name="Lawrence Berkeley National Laboratory"/>
            <person name="Mondo S.J."/>
            <person name="Hensen N."/>
            <person name="Bonometti L."/>
            <person name="Westerberg I."/>
            <person name="Brannstrom I.O."/>
            <person name="Guillou S."/>
            <person name="Cros-Aarteil S."/>
            <person name="Calhoun S."/>
            <person name="Haridas S."/>
            <person name="Kuo A."/>
            <person name="Pangilinan J."/>
            <person name="Riley R."/>
            <person name="Labutti K."/>
            <person name="Andreopoulos B."/>
            <person name="Lipzen A."/>
            <person name="Chen C."/>
            <person name="Yanf M."/>
            <person name="Daum C."/>
            <person name="Ng V."/>
            <person name="Clum A."/>
            <person name="Steindorff A."/>
            <person name="Ohm R."/>
            <person name="Martin F."/>
            <person name="Silar P."/>
            <person name="Natvig D."/>
            <person name="Lalanne C."/>
            <person name="Gautier V."/>
            <person name="Ament-Velasquez S.L."/>
            <person name="Kruys A."/>
            <person name="Hutchinson M.I."/>
            <person name="Powell A.J."/>
            <person name="Barry K."/>
            <person name="Miller A.N."/>
            <person name="Grigoriev I.V."/>
            <person name="Debuchy R."/>
            <person name="Gladieux P."/>
            <person name="Thoren M.H."/>
            <person name="Johannesson H."/>
        </authorList>
    </citation>
    <scope>NUCLEOTIDE SEQUENCE</scope>
    <source>
        <strain evidence="2">CBS 626.80</strain>
    </source>
</reference>
<protein>
    <submittedName>
        <fullName evidence="2">Uncharacterized protein</fullName>
    </submittedName>
</protein>
<evidence type="ECO:0000313" key="2">
    <source>
        <dbReference type="EMBL" id="KAK3949095.1"/>
    </source>
</evidence>
<feature type="compositionally biased region" description="Basic and acidic residues" evidence="1">
    <location>
        <begin position="49"/>
        <end position="63"/>
    </location>
</feature>
<proteinExistence type="predicted"/>
<name>A0AAN6NNV7_9PEZI</name>
<comment type="caution">
    <text evidence="2">The sequence shown here is derived from an EMBL/GenBank/DDBJ whole genome shotgun (WGS) entry which is preliminary data.</text>
</comment>
<feature type="region of interest" description="Disordered" evidence="1">
    <location>
        <begin position="49"/>
        <end position="94"/>
    </location>
</feature>
<sequence>MLYTLLLPMCKITILLYVGGIVRSTMLLAANHARPSQCILNSCKEKEQEKEEEKEQEKEEEKSKKRQVAGYAPAPENATNNQNPPHIRSKHSRQ</sequence>
<evidence type="ECO:0000313" key="3">
    <source>
        <dbReference type="Proteomes" id="UP001303222"/>
    </source>
</evidence>